<dbReference type="InterPro" id="IPR006343">
    <property type="entry name" value="DnaB/C_C"/>
</dbReference>
<dbReference type="Pfam" id="PF14297">
    <property type="entry name" value="Lin1244_N"/>
    <property type="match status" value="1"/>
</dbReference>
<evidence type="ECO:0000313" key="4">
    <source>
        <dbReference type="EMBL" id="MEL3959681.1"/>
    </source>
</evidence>
<name>A0ABU9K3L0_9BACI</name>
<evidence type="ECO:0000313" key="5">
    <source>
        <dbReference type="Proteomes" id="UP001459714"/>
    </source>
</evidence>
<evidence type="ECO:0000256" key="1">
    <source>
        <dbReference type="ARBA" id="ARBA00093462"/>
    </source>
</evidence>
<dbReference type="Proteomes" id="UP001459714">
    <property type="component" value="Unassembled WGS sequence"/>
</dbReference>
<sequence>MARPAKEGLDYFPLDVDIDQDDKIALIEAQHGVTGFAVVIKLLMKIYKNSYFYEWTEKEQLLFSKRVNVDINKVNAIINDCVKWGFFNKELFETYEILTSKGIQRRYLEAVGRRNKVIIEKKYLLLDSEIVNVYKNLVIVDDNPLSNVVNDDINTQSKVKESKVKKSSSTETKITTTTTIIDPIVLFEKTLCRLSPFQTQQLIEWEKDFNGDKEIINEAIRIADDKNKRYFGFVEYLLKEWADNKLETLDQIKTYENNKFSKSSKVVPMKKASEIDWEAL</sequence>
<dbReference type="SUPFAM" id="SSF158499">
    <property type="entry name" value="DnaD domain-like"/>
    <property type="match status" value="1"/>
</dbReference>
<dbReference type="InterPro" id="IPR034829">
    <property type="entry name" value="DnaD-like_sf"/>
</dbReference>
<reference evidence="4 5" key="1">
    <citation type="submission" date="2024-03" db="EMBL/GenBank/DDBJ databases">
        <title>Bacilli Hybrid Assemblies.</title>
        <authorList>
            <person name="Kovac J."/>
        </authorList>
    </citation>
    <scope>NUCLEOTIDE SEQUENCE [LARGE SCALE GENOMIC DNA]</scope>
    <source>
        <strain evidence="4 5">FSL M8-0022</strain>
    </source>
</reference>
<dbReference type="Pfam" id="PF07261">
    <property type="entry name" value="DnaB_2"/>
    <property type="match status" value="1"/>
</dbReference>
<dbReference type="InterPro" id="IPR025400">
    <property type="entry name" value="Lin1244/Lin1753-like_N"/>
</dbReference>
<dbReference type="Gene3D" id="1.10.10.630">
    <property type="entry name" value="DnaD domain-like"/>
    <property type="match status" value="1"/>
</dbReference>
<keyword evidence="5" id="KW-1185">Reference proteome</keyword>
<organism evidence="4 5">
    <name type="scientific">Caldifermentibacillus hisashii</name>
    <dbReference type="NCBI Taxonomy" id="996558"/>
    <lineage>
        <taxon>Bacteria</taxon>
        <taxon>Bacillati</taxon>
        <taxon>Bacillota</taxon>
        <taxon>Bacilli</taxon>
        <taxon>Bacillales</taxon>
        <taxon>Bacillaceae</taxon>
        <taxon>Caldifermentibacillus</taxon>
    </lineage>
</organism>
<evidence type="ECO:0000259" key="3">
    <source>
        <dbReference type="Pfam" id="PF14297"/>
    </source>
</evidence>
<feature type="domain" description="DnaB/C C-terminal" evidence="2">
    <location>
        <begin position="186"/>
        <end position="256"/>
    </location>
</feature>
<comment type="caution">
    <text evidence="4">The sequence shown here is derived from an EMBL/GenBank/DDBJ whole genome shotgun (WGS) entry which is preliminary data.</text>
</comment>
<accession>A0ABU9K3L0</accession>
<dbReference type="RefSeq" id="WP_342021261.1">
    <property type="nucleotide sequence ID" value="NZ_JBBYAK010000004.1"/>
</dbReference>
<comment type="similarity">
    <text evidence="1">Belongs to the DnaB/DnaD family.</text>
</comment>
<feature type="domain" description="Lin1244/Lin1753-like N-terminal" evidence="3">
    <location>
        <begin position="11"/>
        <end position="103"/>
    </location>
</feature>
<gene>
    <name evidence="4" type="ORF">NST17_21230</name>
</gene>
<dbReference type="NCBIfam" id="TIGR01446">
    <property type="entry name" value="DnaD_dom"/>
    <property type="match status" value="1"/>
</dbReference>
<proteinExistence type="inferred from homology"/>
<dbReference type="PANTHER" id="PTHR39196">
    <property type="entry name" value="PRIMOSOME, DNAD SUBUNIT"/>
    <property type="match status" value="1"/>
</dbReference>
<protein>
    <submittedName>
        <fullName evidence="4">Lin1244/Lin1753 domain-containing protein</fullName>
    </submittedName>
</protein>
<evidence type="ECO:0000259" key="2">
    <source>
        <dbReference type="Pfam" id="PF07261"/>
    </source>
</evidence>
<dbReference type="EMBL" id="JBBYAK010000004">
    <property type="protein sequence ID" value="MEL3959681.1"/>
    <property type="molecule type" value="Genomic_DNA"/>
</dbReference>
<dbReference type="PANTHER" id="PTHR39196:SF1">
    <property type="entry name" value="PRIMOSOME, DNAD SUBUNIT"/>
    <property type="match status" value="1"/>
</dbReference>